<evidence type="ECO:0000313" key="2">
    <source>
        <dbReference type="Proteomes" id="UP000052268"/>
    </source>
</evidence>
<dbReference type="PATRIC" id="fig|1114963.3.peg.336"/>
<organism evidence="1 2">
    <name type="scientific">Novosphingobium barchaimii LL02</name>
    <dbReference type="NCBI Taxonomy" id="1114963"/>
    <lineage>
        <taxon>Bacteria</taxon>
        <taxon>Pseudomonadati</taxon>
        <taxon>Pseudomonadota</taxon>
        <taxon>Alphaproteobacteria</taxon>
        <taxon>Sphingomonadales</taxon>
        <taxon>Sphingomonadaceae</taxon>
        <taxon>Novosphingobium</taxon>
    </lineage>
</organism>
<dbReference type="RefSeq" id="WP_169794981.1">
    <property type="nucleotide sequence ID" value="NZ_KQ130452.1"/>
</dbReference>
<accession>A0A0J7YAW8</accession>
<dbReference type="EMBL" id="JACU01000001">
    <property type="protein sequence ID" value="KMS60458.1"/>
    <property type="molecule type" value="Genomic_DNA"/>
</dbReference>
<comment type="caution">
    <text evidence="1">The sequence shown here is derived from an EMBL/GenBank/DDBJ whole genome shotgun (WGS) entry which is preliminary data.</text>
</comment>
<dbReference type="Proteomes" id="UP000052268">
    <property type="component" value="Unassembled WGS sequence"/>
</dbReference>
<reference evidence="1 2" key="1">
    <citation type="journal article" date="2015" name="G3 (Bethesda)">
        <title>Insights into Ongoing Evolution of the Hexachlorocyclohexane Catabolic Pathway from Comparative Genomics of Ten Sphingomonadaceae Strains.</title>
        <authorList>
            <person name="Pearce S.L."/>
            <person name="Oakeshott J.G."/>
            <person name="Pandey G."/>
        </authorList>
    </citation>
    <scope>NUCLEOTIDE SEQUENCE [LARGE SCALE GENOMIC DNA]</scope>
    <source>
        <strain evidence="1 2">LL02</strain>
    </source>
</reference>
<evidence type="ECO:0000313" key="1">
    <source>
        <dbReference type="EMBL" id="KMS60458.1"/>
    </source>
</evidence>
<keyword evidence="2" id="KW-1185">Reference proteome</keyword>
<name>A0A0J7YAW8_9SPHN</name>
<sequence>MARSAAPISGGGTRGDQCEVIAALTLIAPGEATAPRWSEAPDDAVLAA</sequence>
<gene>
    <name evidence="1" type="ORF">V474_01700</name>
</gene>
<protein>
    <submittedName>
        <fullName evidence="1">Uncharacterized protein</fullName>
    </submittedName>
</protein>
<proteinExistence type="predicted"/>
<dbReference type="AlphaFoldDB" id="A0A0J7YAW8"/>